<dbReference type="PANTHER" id="PTHR43130">
    <property type="entry name" value="ARAC-FAMILY TRANSCRIPTIONAL REGULATOR"/>
    <property type="match status" value="1"/>
</dbReference>
<dbReference type="EMBL" id="SOAW01000001">
    <property type="protein sequence ID" value="TDT33200.1"/>
    <property type="molecule type" value="Genomic_DNA"/>
</dbReference>
<dbReference type="Pfam" id="PF12833">
    <property type="entry name" value="HTH_18"/>
    <property type="match status" value="1"/>
</dbReference>
<dbReference type="GO" id="GO:0043565">
    <property type="term" value="F:sequence-specific DNA binding"/>
    <property type="evidence" value="ECO:0007669"/>
    <property type="project" value="InterPro"/>
</dbReference>
<gene>
    <name evidence="4" type="ORF">CLV29_0805</name>
</gene>
<dbReference type="Gene3D" id="3.40.50.880">
    <property type="match status" value="1"/>
</dbReference>
<evidence type="ECO:0000313" key="5">
    <source>
        <dbReference type="Proteomes" id="UP000295371"/>
    </source>
</evidence>
<keyword evidence="2" id="KW-0804">Transcription</keyword>
<dbReference type="InterPro" id="IPR052158">
    <property type="entry name" value="INH-QAR"/>
</dbReference>
<dbReference type="PROSITE" id="PS01124">
    <property type="entry name" value="HTH_ARAC_FAMILY_2"/>
    <property type="match status" value="1"/>
</dbReference>
<name>A0A4R7J707_9ACTN</name>
<dbReference type="CDD" id="cd03137">
    <property type="entry name" value="GATase1_AraC_1"/>
    <property type="match status" value="1"/>
</dbReference>
<accession>A0A4R7J707</accession>
<dbReference type="Gene3D" id="1.10.10.60">
    <property type="entry name" value="Homeodomain-like"/>
    <property type="match status" value="1"/>
</dbReference>
<evidence type="ECO:0000256" key="2">
    <source>
        <dbReference type="ARBA" id="ARBA00023163"/>
    </source>
</evidence>
<feature type="domain" description="HTH araC/xylS-type" evidence="3">
    <location>
        <begin position="227"/>
        <end position="318"/>
    </location>
</feature>
<dbReference type="Pfam" id="PF01965">
    <property type="entry name" value="DJ-1_PfpI"/>
    <property type="match status" value="1"/>
</dbReference>
<organism evidence="4 5">
    <name type="scientific">Naumannella halotolerans</name>
    <dbReference type="NCBI Taxonomy" id="993414"/>
    <lineage>
        <taxon>Bacteria</taxon>
        <taxon>Bacillati</taxon>
        <taxon>Actinomycetota</taxon>
        <taxon>Actinomycetes</taxon>
        <taxon>Propionibacteriales</taxon>
        <taxon>Propionibacteriaceae</taxon>
        <taxon>Naumannella</taxon>
    </lineage>
</organism>
<protein>
    <submittedName>
        <fullName evidence="4">Transcriptional regulator GlxA family with amidase domain</fullName>
    </submittedName>
</protein>
<proteinExistence type="predicted"/>
<dbReference type="Proteomes" id="UP000295371">
    <property type="component" value="Unassembled WGS sequence"/>
</dbReference>
<dbReference type="InterPro" id="IPR002818">
    <property type="entry name" value="DJ-1/PfpI"/>
</dbReference>
<dbReference type="SMART" id="SM00342">
    <property type="entry name" value="HTH_ARAC"/>
    <property type="match status" value="1"/>
</dbReference>
<sequence length="318" mass="34209">MTDQLLKGAPATITVVFVLTPGLVLLDLAGPAQVFQSANAAGADYRVVHVASSPTVRSDQGVDLAATDEWPPLGAADLIIVPGRATAARTTNPAALSAEALVRLREHHRSGGTIASVCSGAFDLGQAGLLDHRRCTTHHELQDELARTHPSAEVVRDVLFTVDDRVITSAGIASGIDLALHLVAVAHGPSVAAAAARDMVVYTRRNGRDPQLSPLLIHRNHMDDLVHRVQDRIEYELDRTLPLRILASAEATSERTLTRAFVAATGTTPLRYQQTLRLEHAQSLIARGVSIDSAARQVGFADARMLRRLRSAERQRPD</sequence>
<dbReference type="GO" id="GO:0003700">
    <property type="term" value="F:DNA-binding transcription factor activity"/>
    <property type="evidence" value="ECO:0007669"/>
    <property type="project" value="InterPro"/>
</dbReference>
<keyword evidence="5" id="KW-1185">Reference proteome</keyword>
<dbReference type="InterPro" id="IPR018060">
    <property type="entry name" value="HTH_AraC"/>
</dbReference>
<dbReference type="InterPro" id="IPR009057">
    <property type="entry name" value="Homeodomain-like_sf"/>
</dbReference>
<dbReference type="SUPFAM" id="SSF46689">
    <property type="entry name" value="Homeodomain-like"/>
    <property type="match status" value="1"/>
</dbReference>
<dbReference type="InterPro" id="IPR029062">
    <property type="entry name" value="Class_I_gatase-like"/>
</dbReference>
<dbReference type="SUPFAM" id="SSF52317">
    <property type="entry name" value="Class I glutamine amidotransferase-like"/>
    <property type="match status" value="1"/>
</dbReference>
<keyword evidence="1" id="KW-0805">Transcription regulation</keyword>
<evidence type="ECO:0000259" key="3">
    <source>
        <dbReference type="PROSITE" id="PS01124"/>
    </source>
</evidence>
<dbReference type="AlphaFoldDB" id="A0A4R7J707"/>
<evidence type="ECO:0000256" key="1">
    <source>
        <dbReference type="ARBA" id="ARBA00023015"/>
    </source>
</evidence>
<dbReference type="PANTHER" id="PTHR43130:SF3">
    <property type="entry name" value="HTH-TYPE TRANSCRIPTIONAL REGULATOR RV1931C"/>
    <property type="match status" value="1"/>
</dbReference>
<evidence type="ECO:0000313" key="4">
    <source>
        <dbReference type="EMBL" id="TDT33200.1"/>
    </source>
</evidence>
<reference evidence="4 5" key="1">
    <citation type="submission" date="2019-03" db="EMBL/GenBank/DDBJ databases">
        <title>Genomic Encyclopedia of Archaeal and Bacterial Type Strains, Phase II (KMG-II): from individual species to whole genera.</title>
        <authorList>
            <person name="Goeker M."/>
        </authorList>
    </citation>
    <scope>NUCLEOTIDE SEQUENCE [LARGE SCALE GENOMIC DNA]</scope>
    <source>
        <strain evidence="4 5">DSM 24323</strain>
    </source>
</reference>
<comment type="caution">
    <text evidence="4">The sequence shown here is derived from an EMBL/GenBank/DDBJ whole genome shotgun (WGS) entry which is preliminary data.</text>
</comment>